<keyword evidence="4" id="KW-0813">Transport</keyword>
<comment type="caution">
    <text evidence="12">The sequence shown here is derived from an EMBL/GenBank/DDBJ whole genome shotgun (WGS) entry which is preliminary data.</text>
</comment>
<keyword evidence="10" id="KW-0496">Mitochondrion</keyword>
<evidence type="ECO:0000256" key="11">
    <source>
        <dbReference type="ARBA" id="ARBA00023136"/>
    </source>
</evidence>
<evidence type="ECO:0000313" key="13">
    <source>
        <dbReference type="Proteomes" id="UP000707071"/>
    </source>
</evidence>
<dbReference type="GO" id="GO:0032981">
    <property type="term" value="P:mitochondrial respiratory chain complex I assembly"/>
    <property type="evidence" value="ECO:0007669"/>
    <property type="project" value="TreeGrafter"/>
</dbReference>
<evidence type="ECO:0000256" key="1">
    <source>
        <dbReference type="ARBA" id="ARBA00003195"/>
    </source>
</evidence>
<evidence type="ECO:0008006" key="14">
    <source>
        <dbReference type="Google" id="ProtNLM"/>
    </source>
</evidence>
<keyword evidence="7" id="KW-0999">Mitochondrion inner membrane</keyword>
<evidence type="ECO:0000256" key="7">
    <source>
        <dbReference type="ARBA" id="ARBA00022792"/>
    </source>
</evidence>
<proteinExistence type="inferred from homology"/>
<dbReference type="Pfam" id="PF08122">
    <property type="entry name" value="NDUF_B12"/>
    <property type="match status" value="1"/>
</dbReference>
<gene>
    <name evidence="12" type="ORF">E4U09_004203</name>
</gene>
<comment type="similarity">
    <text evidence="3">Belongs to the complex I NDUFB3 subunit family.</text>
</comment>
<accession>A0A9P7U4P5</accession>
<keyword evidence="8" id="KW-0249">Electron transport</keyword>
<evidence type="ECO:0000256" key="8">
    <source>
        <dbReference type="ARBA" id="ARBA00022982"/>
    </source>
</evidence>
<dbReference type="PANTHER" id="PTHR15082:SF2">
    <property type="entry name" value="NADH DEHYDROGENASE [UBIQUINONE] 1 BETA SUBCOMPLEX SUBUNIT 3"/>
    <property type="match status" value="1"/>
</dbReference>
<dbReference type="GO" id="GO:0022900">
    <property type="term" value="P:electron transport chain"/>
    <property type="evidence" value="ECO:0007669"/>
    <property type="project" value="InterPro"/>
</dbReference>
<reference evidence="12 13" key="1">
    <citation type="journal article" date="2020" name="bioRxiv">
        <title>Whole genome comparisons of ergot fungi reveals the divergence and evolution of species within the genus Claviceps are the result of varying mechanisms driving genome evolution and host range expansion.</title>
        <authorList>
            <person name="Wyka S.A."/>
            <person name="Mondo S.J."/>
            <person name="Liu M."/>
            <person name="Dettman J."/>
            <person name="Nalam V."/>
            <person name="Broders K.D."/>
        </authorList>
    </citation>
    <scope>NUCLEOTIDE SEQUENCE [LARGE SCALE GENOMIC DNA]</scope>
    <source>
        <strain evidence="12 13">Clav52</strain>
    </source>
</reference>
<evidence type="ECO:0000256" key="2">
    <source>
        <dbReference type="ARBA" id="ARBA00004298"/>
    </source>
</evidence>
<evidence type="ECO:0000256" key="3">
    <source>
        <dbReference type="ARBA" id="ARBA00005667"/>
    </source>
</evidence>
<evidence type="ECO:0000256" key="6">
    <source>
        <dbReference type="ARBA" id="ARBA00022692"/>
    </source>
</evidence>
<evidence type="ECO:0000256" key="5">
    <source>
        <dbReference type="ARBA" id="ARBA00022660"/>
    </source>
</evidence>
<keyword evidence="6" id="KW-0812">Transmembrane</keyword>
<dbReference type="PANTHER" id="PTHR15082">
    <property type="entry name" value="NADH-UBIQUINONE OXIDOREDUCTASE B12 SUBUNIT"/>
    <property type="match status" value="1"/>
</dbReference>
<dbReference type="GO" id="GO:0005743">
    <property type="term" value="C:mitochondrial inner membrane"/>
    <property type="evidence" value="ECO:0007669"/>
    <property type="project" value="UniProtKB-SubCell"/>
</dbReference>
<keyword evidence="9" id="KW-1133">Transmembrane helix</keyword>
<keyword evidence="5" id="KW-0679">Respiratory chain</keyword>
<keyword evidence="13" id="KW-1185">Reference proteome</keyword>
<comment type="subcellular location">
    <subcellularLocation>
        <location evidence="2">Mitochondrion inner membrane</location>
        <topology evidence="2">Single-pass membrane protein</topology>
        <orientation evidence="2">Matrix side</orientation>
    </subcellularLocation>
</comment>
<comment type="function">
    <text evidence="1">Accessory subunit of the mitochondrial membrane respiratory chain NADH dehydrogenase (Complex I), that is believed not to be involved in catalysis. Complex I functions in the transfer of electrons from NADH to the respiratory chain. The immediate electron acceptor for the enzyme is believed to be ubiquinone.</text>
</comment>
<protein>
    <recommendedName>
        <fullName evidence="14">NADH-ubiquinone oxidoreductase B12 subunit</fullName>
    </recommendedName>
</protein>
<name>A0A9P7U4P5_9HYPO</name>
<evidence type="ECO:0000313" key="12">
    <source>
        <dbReference type="EMBL" id="KAG6290879.1"/>
    </source>
</evidence>
<dbReference type="InterPro" id="IPR012576">
    <property type="entry name" value="NDUFB3"/>
</dbReference>
<evidence type="ECO:0000256" key="9">
    <source>
        <dbReference type="ARBA" id="ARBA00022989"/>
    </source>
</evidence>
<sequence length="156" mass="17726">MARAPALRRHQQLCCSGQRRRDEPKTCRQLLRTTLHCDQASIETSPSPVNSPLRQGSPIDTMLPTRVLLAARGASSNITKASITGFDIKAYKNAAGQPRYDPWEKAEEWRYTAHFTRWNRFKNALPGLGTATVAFTGYCLYEHFFMEDEHHGEAHH</sequence>
<keyword evidence="11" id="KW-0472">Membrane</keyword>
<evidence type="ECO:0000256" key="10">
    <source>
        <dbReference type="ARBA" id="ARBA00023128"/>
    </source>
</evidence>
<evidence type="ECO:0000256" key="4">
    <source>
        <dbReference type="ARBA" id="ARBA00022448"/>
    </source>
</evidence>
<dbReference type="AlphaFoldDB" id="A0A9P7U4P5"/>
<dbReference type="Proteomes" id="UP000707071">
    <property type="component" value="Unassembled WGS sequence"/>
</dbReference>
<organism evidence="12 13">
    <name type="scientific">Claviceps aff. purpurea</name>
    <dbReference type="NCBI Taxonomy" id="1967640"/>
    <lineage>
        <taxon>Eukaryota</taxon>
        <taxon>Fungi</taxon>
        <taxon>Dikarya</taxon>
        <taxon>Ascomycota</taxon>
        <taxon>Pezizomycotina</taxon>
        <taxon>Sordariomycetes</taxon>
        <taxon>Hypocreomycetidae</taxon>
        <taxon>Hypocreales</taxon>
        <taxon>Clavicipitaceae</taxon>
        <taxon>Claviceps</taxon>
    </lineage>
</organism>
<dbReference type="EMBL" id="SRRH01000336">
    <property type="protein sequence ID" value="KAG6290879.1"/>
    <property type="molecule type" value="Genomic_DNA"/>
</dbReference>